<dbReference type="Gene3D" id="3.40.640.10">
    <property type="entry name" value="Type I PLP-dependent aspartate aminotransferase-like (Major domain)"/>
    <property type="match status" value="1"/>
</dbReference>
<dbReference type="EMBL" id="JAOWRF010000087">
    <property type="protein sequence ID" value="MCV3213047.1"/>
    <property type="molecule type" value="Genomic_DNA"/>
</dbReference>
<evidence type="ECO:0000256" key="7">
    <source>
        <dbReference type="ARBA" id="ARBA00022576"/>
    </source>
</evidence>
<dbReference type="PANTHER" id="PTHR43552:SF2">
    <property type="entry name" value="DIAMINOBUTYRATE--2-OXOGLUTARATE TRANSAMINASE"/>
    <property type="match status" value="1"/>
</dbReference>
<evidence type="ECO:0000256" key="8">
    <source>
        <dbReference type="ARBA" id="ARBA00022679"/>
    </source>
</evidence>
<dbReference type="NCBIfam" id="TIGR00709">
    <property type="entry name" value="dat"/>
    <property type="match status" value="1"/>
</dbReference>
<dbReference type="InterPro" id="IPR049704">
    <property type="entry name" value="Aminotrans_3_PPA_site"/>
</dbReference>
<evidence type="ECO:0000256" key="11">
    <source>
        <dbReference type="RuleBase" id="RU003560"/>
    </source>
</evidence>
<protein>
    <recommendedName>
        <fullName evidence="6 12">Diaminobutyrate--2-oxoglutarate transaminase</fullName>
        <ecNumber evidence="5 12">2.6.1.76</ecNumber>
    </recommendedName>
    <alternativeName>
        <fullName evidence="12">DABA aminotransferase</fullName>
    </alternativeName>
</protein>
<dbReference type="Proteomes" id="UP001526143">
    <property type="component" value="Unassembled WGS sequence"/>
</dbReference>
<accession>A0ABT3AV78</accession>
<keyword evidence="14" id="KW-1185">Reference proteome</keyword>
<dbReference type="SUPFAM" id="SSF53383">
    <property type="entry name" value="PLP-dependent transferases"/>
    <property type="match status" value="1"/>
</dbReference>
<evidence type="ECO:0000256" key="9">
    <source>
        <dbReference type="ARBA" id="ARBA00022898"/>
    </source>
</evidence>
<dbReference type="Gene3D" id="3.90.1150.10">
    <property type="entry name" value="Aspartate Aminotransferase, domain 1"/>
    <property type="match status" value="1"/>
</dbReference>
<evidence type="ECO:0000256" key="3">
    <source>
        <dbReference type="ARBA" id="ARBA00004946"/>
    </source>
</evidence>
<keyword evidence="9 11" id="KW-0663">Pyridoxal phosphate</keyword>
<dbReference type="PIRSF" id="PIRSF000521">
    <property type="entry name" value="Transaminase_4ab_Lys_Orn"/>
    <property type="match status" value="1"/>
</dbReference>
<organism evidence="13 14">
    <name type="scientific">Plectonema radiosum NIES-515</name>
    <dbReference type="NCBI Taxonomy" id="2986073"/>
    <lineage>
        <taxon>Bacteria</taxon>
        <taxon>Bacillati</taxon>
        <taxon>Cyanobacteriota</taxon>
        <taxon>Cyanophyceae</taxon>
        <taxon>Oscillatoriophycideae</taxon>
        <taxon>Oscillatoriales</taxon>
        <taxon>Microcoleaceae</taxon>
        <taxon>Plectonema</taxon>
    </lineage>
</organism>
<evidence type="ECO:0000313" key="13">
    <source>
        <dbReference type="EMBL" id="MCV3213047.1"/>
    </source>
</evidence>
<dbReference type="NCBIfam" id="NF006733">
    <property type="entry name" value="PRK09264.1"/>
    <property type="match status" value="1"/>
</dbReference>
<evidence type="ECO:0000256" key="2">
    <source>
        <dbReference type="ARBA" id="ARBA00002189"/>
    </source>
</evidence>
<comment type="caution">
    <text evidence="13">The sequence shown here is derived from an EMBL/GenBank/DDBJ whole genome shotgun (WGS) entry which is preliminary data.</text>
</comment>
<dbReference type="CDD" id="cd00610">
    <property type="entry name" value="OAT_like"/>
    <property type="match status" value="1"/>
</dbReference>
<evidence type="ECO:0000256" key="1">
    <source>
        <dbReference type="ARBA" id="ARBA00001933"/>
    </source>
</evidence>
<comment type="similarity">
    <text evidence="4 11">Belongs to the class-III pyridoxal-phosphate-dependent aminotransferase family.</text>
</comment>
<dbReference type="PANTHER" id="PTHR43552">
    <property type="entry name" value="DIAMINOBUTYRATE--2-OXOGLUTARATE AMINOTRANSFERASE"/>
    <property type="match status" value="1"/>
</dbReference>
<dbReference type="InterPro" id="IPR015422">
    <property type="entry name" value="PyrdxlP-dep_Trfase_small"/>
</dbReference>
<sequence>MIVFNQLESNVRNYCRSFPTVFKKAQGSILEDENGCKYLDFFSGAGTLNYGHNNPKLKERLLDYINADGLVHSLDMATVAKKEFLIAFAEIILKPRELDYKIQFCGPTGTNAIEAALKIARNTTGRHNVISFSNSFHGVTLGSLAATANAYYREASGIPTIGVTFMPYDGYLGSDVDTTEYLDKVLSDRSSGVDLPAAVILETVQGEGGVNVASFSWLRSLLKVCRKHHVLLIVDDVQAGCGRTGTFFSFEEAGISPDLVILSKSLSGFGLPFSVVLIKPELDQWKPGQHNGTFRGNNLAFVTAKAALEIYWQNDCFSASVKEKGTILRNRLEQIVKNNWEWDFSVRGRGMIQGLDCKDGDLASNIARKAFEKGLVIETCGSKGQVIKCLSPLTISEQELEQGLNILENCFTAAFRSAVAVTTMHTG</sequence>
<dbReference type="InterPro" id="IPR005814">
    <property type="entry name" value="Aminotrans_3"/>
</dbReference>
<evidence type="ECO:0000256" key="4">
    <source>
        <dbReference type="ARBA" id="ARBA00008954"/>
    </source>
</evidence>
<proteinExistence type="inferred from homology"/>
<keyword evidence="8 12" id="KW-0808">Transferase</keyword>
<comment type="pathway">
    <text evidence="3 12">Amine and polyamine biosynthesis; ectoine biosynthesis; L-ectoine from L-aspartate 4-semialdehyde: step 1/3.</text>
</comment>
<reference evidence="13 14" key="1">
    <citation type="submission" date="2022-10" db="EMBL/GenBank/DDBJ databases">
        <title>Identification of biosynthetic pathway for the production of the potent trypsin inhibitor radiosumin.</title>
        <authorList>
            <person name="Fewer D.P."/>
            <person name="Delbaje E."/>
            <person name="Ouyang X."/>
            <person name="Agostino P.D."/>
            <person name="Wahlsten M."/>
            <person name="Jokela J."/>
            <person name="Permi P."/>
            <person name="Haapaniemi E."/>
            <person name="Koistinen H."/>
        </authorList>
    </citation>
    <scope>NUCLEOTIDE SEQUENCE [LARGE SCALE GENOMIC DNA]</scope>
    <source>
        <strain evidence="13 14">NIES-515</strain>
    </source>
</reference>
<comment type="cofactor">
    <cofactor evidence="1 12">
        <name>pyridoxal 5'-phosphate</name>
        <dbReference type="ChEBI" id="CHEBI:597326"/>
    </cofactor>
</comment>
<evidence type="ECO:0000256" key="5">
    <source>
        <dbReference type="ARBA" id="ARBA00013155"/>
    </source>
</evidence>
<dbReference type="InterPro" id="IPR015424">
    <property type="entry name" value="PyrdxlP-dep_Trfase"/>
</dbReference>
<evidence type="ECO:0000256" key="12">
    <source>
        <dbReference type="RuleBase" id="RU365034"/>
    </source>
</evidence>
<evidence type="ECO:0000256" key="6">
    <source>
        <dbReference type="ARBA" id="ARBA00014798"/>
    </source>
</evidence>
<keyword evidence="7 12" id="KW-0032">Aminotransferase</keyword>
<dbReference type="InterPro" id="IPR004637">
    <property type="entry name" value="Dat"/>
</dbReference>
<dbReference type="NCBIfam" id="TIGR02407">
    <property type="entry name" value="ectoine_ectB"/>
    <property type="match status" value="1"/>
</dbReference>
<dbReference type="PROSITE" id="PS00600">
    <property type="entry name" value="AA_TRANSFER_CLASS_3"/>
    <property type="match status" value="1"/>
</dbReference>
<dbReference type="InterPro" id="IPR012773">
    <property type="entry name" value="Ectoine_EctB"/>
</dbReference>
<dbReference type="Pfam" id="PF00202">
    <property type="entry name" value="Aminotran_3"/>
    <property type="match status" value="1"/>
</dbReference>
<comment type="catalytic activity">
    <reaction evidence="10 12">
        <text>L-2,4-diaminobutanoate + 2-oxoglutarate = L-aspartate 4-semialdehyde + L-glutamate</text>
        <dbReference type="Rhea" id="RHEA:11160"/>
        <dbReference type="ChEBI" id="CHEBI:16810"/>
        <dbReference type="ChEBI" id="CHEBI:29985"/>
        <dbReference type="ChEBI" id="CHEBI:58761"/>
        <dbReference type="ChEBI" id="CHEBI:537519"/>
        <dbReference type="EC" id="2.6.1.76"/>
    </reaction>
</comment>
<name>A0ABT3AV78_9CYAN</name>
<evidence type="ECO:0000256" key="10">
    <source>
        <dbReference type="ARBA" id="ARBA00049111"/>
    </source>
</evidence>
<dbReference type="GO" id="GO:0045303">
    <property type="term" value="F:diaminobutyrate-2-oxoglutarate transaminase activity"/>
    <property type="evidence" value="ECO:0007669"/>
    <property type="project" value="UniProtKB-EC"/>
</dbReference>
<gene>
    <name evidence="13" type="primary">ectB</name>
    <name evidence="13" type="ORF">OGM63_05820</name>
</gene>
<evidence type="ECO:0000313" key="14">
    <source>
        <dbReference type="Proteomes" id="UP001526143"/>
    </source>
</evidence>
<dbReference type="InterPro" id="IPR015421">
    <property type="entry name" value="PyrdxlP-dep_Trfase_major"/>
</dbReference>
<dbReference type="RefSeq" id="WP_263744553.1">
    <property type="nucleotide sequence ID" value="NZ_JAOWRF010000087.1"/>
</dbReference>
<dbReference type="EC" id="2.6.1.76" evidence="5 12"/>
<comment type="function">
    <text evidence="2 12">Catalyzes reversively the conversion of L-aspartate beta-semialdehyde (ASA) to L-2,4-diaminobutyrate (DABA) by transamination with L-glutamate.</text>
</comment>